<dbReference type="InterPro" id="IPR016032">
    <property type="entry name" value="Sig_transdc_resp-reg_C-effctor"/>
</dbReference>
<dbReference type="Pfam" id="PF00196">
    <property type="entry name" value="GerE"/>
    <property type="match status" value="1"/>
</dbReference>
<organism evidence="8 9">
    <name type="scientific">Actinomadura yumaensis</name>
    <dbReference type="NCBI Taxonomy" id="111807"/>
    <lineage>
        <taxon>Bacteria</taxon>
        <taxon>Bacillati</taxon>
        <taxon>Actinomycetota</taxon>
        <taxon>Actinomycetes</taxon>
        <taxon>Streptosporangiales</taxon>
        <taxon>Thermomonosporaceae</taxon>
        <taxon>Actinomadura</taxon>
    </lineage>
</organism>
<dbReference type="CDD" id="cd17535">
    <property type="entry name" value="REC_NarL-like"/>
    <property type="match status" value="1"/>
</dbReference>
<dbReference type="SMART" id="SM00448">
    <property type="entry name" value="REC"/>
    <property type="match status" value="1"/>
</dbReference>
<keyword evidence="2" id="KW-0805">Transcription regulation</keyword>
<dbReference type="InterPro" id="IPR001789">
    <property type="entry name" value="Sig_transdc_resp-reg_receiver"/>
</dbReference>
<evidence type="ECO:0000259" key="7">
    <source>
        <dbReference type="PROSITE" id="PS50110"/>
    </source>
</evidence>
<proteinExistence type="predicted"/>
<evidence type="ECO:0000313" key="9">
    <source>
        <dbReference type="Proteomes" id="UP001596380"/>
    </source>
</evidence>
<dbReference type="Pfam" id="PF00072">
    <property type="entry name" value="Response_reg"/>
    <property type="match status" value="1"/>
</dbReference>
<dbReference type="PRINTS" id="PR00038">
    <property type="entry name" value="HTHLUXR"/>
</dbReference>
<comment type="caution">
    <text evidence="8">The sequence shown here is derived from an EMBL/GenBank/DDBJ whole genome shotgun (WGS) entry which is preliminary data.</text>
</comment>
<dbReference type="PROSITE" id="PS50110">
    <property type="entry name" value="RESPONSE_REGULATORY"/>
    <property type="match status" value="1"/>
</dbReference>
<dbReference type="InterPro" id="IPR011006">
    <property type="entry name" value="CheY-like_superfamily"/>
</dbReference>
<dbReference type="Gene3D" id="3.40.50.2300">
    <property type="match status" value="1"/>
</dbReference>
<evidence type="ECO:0000256" key="5">
    <source>
        <dbReference type="PROSITE-ProRule" id="PRU00169"/>
    </source>
</evidence>
<evidence type="ECO:0000256" key="4">
    <source>
        <dbReference type="ARBA" id="ARBA00023163"/>
    </source>
</evidence>
<evidence type="ECO:0000256" key="3">
    <source>
        <dbReference type="ARBA" id="ARBA00023125"/>
    </source>
</evidence>
<keyword evidence="4" id="KW-0804">Transcription</keyword>
<dbReference type="InterPro" id="IPR000792">
    <property type="entry name" value="Tscrpt_reg_LuxR_C"/>
</dbReference>
<dbReference type="EMBL" id="JBHSXS010000078">
    <property type="protein sequence ID" value="MFC6887275.1"/>
    <property type="molecule type" value="Genomic_DNA"/>
</dbReference>
<keyword evidence="1 5" id="KW-0597">Phosphoprotein</keyword>
<keyword evidence="9" id="KW-1185">Reference proteome</keyword>
<accession>A0ABW2D1S2</accession>
<evidence type="ECO:0000256" key="2">
    <source>
        <dbReference type="ARBA" id="ARBA00023015"/>
    </source>
</evidence>
<evidence type="ECO:0000256" key="1">
    <source>
        <dbReference type="ARBA" id="ARBA00022553"/>
    </source>
</evidence>
<dbReference type="RefSeq" id="WP_160825210.1">
    <property type="nucleotide sequence ID" value="NZ_JBHSXE010000001.1"/>
</dbReference>
<gene>
    <name evidence="8" type="ORF">ACFQKB_46455</name>
</gene>
<protein>
    <submittedName>
        <fullName evidence="8">Response regulator</fullName>
    </submittedName>
</protein>
<name>A0ABW2D1S2_9ACTN</name>
<dbReference type="PROSITE" id="PS50043">
    <property type="entry name" value="HTH_LUXR_2"/>
    <property type="match status" value="1"/>
</dbReference>
<sequence length="230" mass="24517">MTVRVVLADDQALVRAGFRVLVDSAPDLEVVGEAADGREAVELAPSADVVLMDVRMPGSDGLTATRRITSSLPGVRVLVLTTFEIDEYVFAALRNGASGFLGKGVEPVELQQAIRLVARGEALLSPVATRTLIARFLRGPAQDALVSGERLEALTGREREIMIMVAAGLTNDDIADRLGISPSTAKTHVNRTQTKLGAHDRAQLVMIAYETGLVRPAARFPAPDDPAPTR</sequence>
<dbReference type="CDD" id="cd06170">
    <property type="entry name" value="LuxR_C_like"/>
    <property type="match status" value="1"/>
</dbReference>
<dbReference type="SUPFAM" id="SSF46894">
    <property type="entry name" value="C-terminal effector domain of the bipartite response regulators"/>
    <property type="match status" value="1"/>
</dbReference>
<feature type="domain" description="Response regulatory" evidence="7">
    <location>
        <begin position="4"/>
        <end position="118"/>
    </location>
</feature>
<reference evidence="9" key="1">
    <citation type="journal article" date="2019" name="Int. J. Syst. Evol. Microbiol.">
        <title>The Global Catalogue of Microorganisms (GCM) 10K type strain sequencing project: providing services to taxonomists for standard genome sequencing and annotation.</title>
        <authorList>
            <consortium name="The Broad Institute Genomics Platform"/>
            <consortium name="The Broad Institute Genome Sequencing Center for Infectious Disease"/>
            <person name="Wu L."/>
            <person name="Ma J."/>
        </authorList>
    </citation>
    <scope>NUCLEOTIDE SEQUENCE [LARGE SCALE GENOMIC DNA]</scope>
    <source>
        <strain evidence="9">JCM 3369</strain>
    </source>
</reference>
<dbReference type="InterPro" id="IPR039420">
    <property type="entry name" value="WalR-like"/>
</dbReference>
<keyword evidence="3" id="KW-0238">DNA-binding</keyword>
<evidence type="ECO:0000259" key="6">
    <source>
        <dbReference type="PROSITE" id="PS50043"/>
    </source>
</evidence>
<dbReference type="PANTHER" id="PTHR43214">
    <property type="entry name" value="TWO-COMPONENT RESPONSE REGULATOR"/>
    <property type="match status" value="1"/>
</dbReference>
<evidence type="ECO:0000313" key="8">
    <source>
        <dbReference type="EMBL" id="MFC6887275.1"/>
    </source>
</evidence>
<dbReference type="Proteomes" id="UP001596380">
    <property type="component" value="Unassembled WGS sequence"/>
</dbReference>
<dbReference type="PANTHER" id="PTHR43214:SF24">
    <property type="entry name" value="TRANSCRIPTIONAL REGULATORY PROTEIN NARL-RELATED"/>
    <property type="match status" value="1"/>
</dbReference>
<feature type="modified residue" description="4-aspartylphosphate" evidence="5">
    <location>
        <position position="53"/>
    </location>
</feature>
<dbReference type="InterPro" id="IPR058245">
    <property type="entry name" value="NreC/VraR/RcsB-like_REC"/>
</dbReference>
<dbReference type="SMART" id="SM00421">
    <property type="entry name" value="HTH_LUXR"/>
    <property type="match status" value="1"/>
</dbReference>
<feature type="domain" description="HTH luxR-type" evidence="6">
    <location>
        <begin position="147"/>
        <end position="212"/>
    </location>
</feature>
<dbReference type="SUPFAM" id="SSF52172">
    <property type="entry name" value="CheY-like"/>
    <property type="match status" value="1"/>
</dbReference>